<feature type="non-terminal residue" evidence="13">
    <location>
        <position position="1"/>
    </location>
</feature>
<feature type="compositionally biased region" description="Basic and acidic residues" evidence="11">
    <location>
        <begin position="1083"/>
        <end position="1095"/>
    </location>
</feature>
<dbReference type="SMART" id="SM00365">
    <property type="entry name" value="LRR_SD22"/>
    <property type="match status" value="2"/>
</dbReference>
<feature type="domain" description="Fibronectin type-III" evidence="12">
    <location>
        <begin position="799"/>
        <end position="894"/>
    </location>
</feature>
<dbReference type="InterPro" id="IPR050576">
    <property type="entry name" value="Cilia_flagella_integrity"/>
</dbReference>
<feature type="compositionally biased region" description="Polar residues" evidence="11">
    <location>
        <begin position="1000"/>
        <end position="1023"/>
    </location>
</feature>
<dbReference type="PANTHER" id="PTHR45973:SF2">
    <property type="entry name" value="CENTROSOMAL PROTEIN OF 97 KDA"/>
    <property type="match status" value="1"/>
</dbReference>
<dbReference type="InterPro" id="IPR001611">
    <property type="entry name" value="Leu-rich_rpt"/>
</dbReference>
<dbReference type="SUPFAM" id="SSF52058">
    <property type="entry name" value="L domain-like"/>
    <property type="match status" value="1"/>
</dbReference>
<dbReference type="Pfam" id="PF14580">
    <property type="entry name" value="LRR_9"/>
    <property type="match status" value="1"/>
</dbReference>
<keyword evidence="4" id="KW-0677">Repeat</keyword>
<dbReference type="InterPro" id="IPR003961">
    <property type="entry name" value="FN3_dom"/>
</dbReference>
<keyword evidence="10" id="KW-0175">Coiled coil</keyword>
<reference evidence="13" key="1">
    <citation type="journal article" date="2019" name="bioRxiv">
        <title>The Genome of the Zebra Mussel, Dreissena polymorpha: A Resource for Invasive Species Research.</title>
        <authorList>
            <person name="McCartney M.A."/>
            <person name="Auch B."/>
            <person name="Kono T."/>
            <person name="Mallez S."/>
            <person name="Zhang Y."/>
            <person name="Obille A."/>
            <person name="Becker A."/>
            <person name="Abrahante J.E."/>
            <person name="Garbe J."/>
            <person name="Badalamenti J.P."/>
            <person name="Herman A."/>
            <person name="Mangelson H."/>
            <person name="Liachko I."/>
            <person name="Sullivan S."/>
            <person name="Sone E.D."/>
            <person name="Koren S."/>
            <person name="Silverstein K.A.T."/>
            <person name="Beckman K.B."/>
            <person name="Gohl D.M."/>
        </authorList>
    </citation>
    <scope>NUCLEOTIDE SEQUENCE</scope>
    <source>
        <strain evidence="13">Duluth1</strain>
        <tissue evidence="13">Whole animal</tissue>
    </source>
</reference>
<feature type="compositionally biased region" description="Basic and acidic residues" evidence="11">
    <location>
        <begin position="1349"/>
        <end position="1362"/>
    </location>
</feature>
<feature type="compositionally biased region" description="Polar residues" evidence="11">
    <location>
        <begin position="1523"/>
        <end position="1536"/>
    </location>
</feature>
<evidence type="ECO:0000256" key="5">
    <source>
        <dbReference type="ARBA" id="ARBA00022794"/>
    </source>
</evidence>
<dbReference type="PROSITE" id="PS50096">
    <property type="entry name" value="IQ"/>
    <property type="match status" value="1"/>
</dbReference>
<feature type="region of interest" description="Disordered" evidence="11">
    <location>
        <begin position="1333"/>
        <end position="1536"/>
    </location>
</feature>
<feature type="compositionally biased region" description="Polar residues" evidence="11">
    <location>
        <begin position="217"/>
        <end position="241"/>
    </location>
</feature>
<dbReference type="InterPro" id="IPR000048">
    <property type="entry name" value="IQ_motif_EF-hand-BS"/>
</dbReference>
<feature type="compositionally biased region" description="Basic and acidic residues" evidence="11">
    <location>
        <begin position="455"/>
        <end position="468"/>
    </location>
</feature>
<feature type="region of interest" description="Disordered" evidence="11">
    <location>
        <begin position="741"/>
        <end position="770"/>
    </location>
</feature>
<evidence type="ECO:0000256" key="8">
    <source>
        <dbReference type="ARBA" id="ARBA00068862"/>
    </source>
</evidence>
<dbReference type="PROSITE" id="PS50853">
    <property type="entry name" value="FN3"/>
    <property type="match status" value="1"/>
</dbReference>
<feature type="compositionally biased region" description="Basic and acidic residues" evidence="11">
    <location>
        <begin position="982"/>
        <end position="999"/>
    </location>
</feature>
<keyword evidence="3" id="KW-0433">Leucine-rich repeat</keyword>
<feature type="compositionally biased region" description="Polar residues" evidence="11">
    <location>
        <begin position="741"/>
        <end position="752"/>
    </location>
</feature>
<dbReference type="GO" id="GO:1902018">
    <property type="term" value="P:negative regulation of cilium assembly"/>
    <property type="evidence" value="ECO:0007669"/>
    <property type="project" value="TreeGrafter"/>
</dbReference>
<dbReference type="Pfam" id="PF00041">
    <property type="entry name" value="fn3"/>
    <property type="match status" value="1"/>
</dbReference>
<feature type="compositionally biased region" description="Low complexity" evidence="11">
    <location>
        <begin position="753"/>
        <end position="764"/>
    </location>
</feature>
<dbReference type="GO" id="GO:0030030">
    <property type="term" value="P:cell projection organization"/>
    <property type="evidence" value="ECO:0007669"/>
    <property type="project" value="UniProtKB-KW"/>
</dbReference>
<evidence type="ECO:0000256" key="10">
    <source>
        <dbReference type="SAM" id="Coils"/>
    </source>
</evidence>
<keyword evidence="6" id="KW-0206">Cytoskeleton</keyword>
<comment type="subcellular location">
    <subcellularLocation>
        <location evidence="1">Cytoplasm</location>
        <location evidence="1">Cytoskeleton</location>
        <location evidence="1">Microtubule organizing center</location>
        <location evidence="1">Centrosome</location>
    </subcellularLocation>
</comment>
<evidence type="ECO:0000256" key="1">
    <source>
        <dbReference type="ARBA" id="ARBA00004300"/>
    </source>
</evidence>
<dbReference type="FunFam" id="3.80.10.10:FF:000165">
    <property type="entry name" value="Centrosomal protein of 97 kDa"/>
    <property type="match status" value="1"/>
</dbReference>
<dbReference type="Gene3D" id="3.80.10.10">
    <property type="entry name" value="Ribonuclease Inhibitor"/>
    <property type="match status" value="1"/>
</dbReference>
<feature type="compositionally biased region" description="Polar residues" evidence="11">
    <location>
        <begin position="1472"/>
        <end position="1499"/>
    </location>
</feature>
<feature type="compositionally biased region" description="Basic and acidic residues" evidence="11">
    <location>
        <begin position="1266"/>
        <end position="1275"/>
    </location>
</feature>
<dbReference type="Proteomes" id="UP000828390">
    <property type="component" value="Unassembled WGS sequence"/>
</dbReference>
<evidence type="ECO:0000256" key="11">
    <source>
        <dbReference type="SAM" id="MobiDB-lite"/>
    </source>
</evidence>
<dbReference type="InterPro" id="IPR036116">
    <property type="entry name" value="FN3_sf"/>
</dbReference>
<evidence type="ECO:0000256" key="6">
    <source>
        <dbReference type="ARBA" id="ARBA00023212"/>
    </source>
</evidence>
<dbReference type="SMART" id="SM00060">
    <property type="entry name" value="FN3"/>
    <property type="match status" value="1"/>
</dbReference>
<feature type="compositionally biased region" description="Polar residues" evidence="11">
    <location>
        <begin position="373"/>
        <end position="383"/>
    </location>
</feature>
<feature type="compositionally biased region" description="Basic residues" evidence="11">
    <location>
        <begin position="919"/>
        <end position="938"/>
    </location>
</feature>
<dbReference type="GO" id="GO:0005813">
    <property type="term" value="C:centrosome"/>
    <property type="evidence" value="ECO:0007669"/>
    <property type="project" value="UniProtKB-SubCell"/>
</dbReference>
<evidence type="ECO:0000259" key="12">
    <source>
        <dbReference type="PROSITE" id="PS50853"/>
    </source>
</evidence>
<feature type="compositionally biased region" description="Low complexity" evidence="11">
    <location>
        <begin position="1217"/>
        <end position="1243"/>
    </location>
</feature>
<keyword evidence="2" id="KW-0963">Cytoplasm</keyword>
<evidence type="ECO:0000256" key="7">
    <source>
        <dbReference type="ARBA" id="ARBA00058656"/>
    </source>
</evidence>
<reference evidence="13" key="2">
    <citation type="submission" date="2020-11" db="EMBL/GenBank/DDBJ databases">
        <authorList>
            <person name="McCartney M.A."/>
            <person name="Auch B."/>
            <person name="Kono T."/>
            <person name="Mallez S."/>
            <person name="Becker A."/>
            <person name="Gohl D.M."/>
            <person name="Silverstein K.A.T."/>
            <person name="Koren S."/>
            <person name="Bechman K.B."/>
            <person name="Herman A."/>
            <person name="Abrahante J.E."/>
            <person name="Garbe J."/>
        </authorList>
    </citation>
    <scope>NUCLEOTIDE SEQUENCE</scope>
    <source>
        <strain evidence="13">Duluth1</strain>
        <tissue evidence="13">Whole animal</tissue>
    </source>
</reference>
<feature type="compositionally biased region" description="Low complexity" evidence="11">
    <location>
        <begin position="1096"/>
        <end position="1109"/>
    </location>
</feature>
<dbReference type="EMBL" id="JAIWYP010000012">
    <property type="protein sequence ID" value="KAH3729348.1"/>
    <property type="molecule type" value="Genomic_DNA"/>
</dbReference>
<dbReference type="InterPro" id="IPR032675">
    <property type="entry name" value="LRR_dom_sf"/>
</dbReference>
<dbReference type="PROSITE" id="PS51450">
    <property type="entry name" value="LRR"/>
    <property type="match status" value="2"/>
</dbReference>
<feature type="region of interest" description="Disordered" evidence="11">
    <location>
        <begin position="890"/>
        <end position="1039"/>
    </location>
</feature>
<evidence type="ECO:0000256" key="9">
    <source>
        <dbReference type="ARBA" id="ARBA00076677"/>
    </source>
</evidence>
<keyword evidence="5" id="KW-0970">Cilium biogenesis/degradation</keyword>
<keyword evidence="14" id="KW-1185">Reference proteome</keyword>
<feature type="compositionally biased region" description="Basic and acidic residues" evidence="11">
    <location>
        <begin position="952"/>
        <end position="964"/>
    </location>
</feature>
<accession>A0A9D4CPS0</accession>
<feature type="coiled-coil region" evidence="10">
    <location>
        <begin position="595"/>
        <end position="622"/>
    </location>
</feature>
<comment type="caution">
    <text evidence="13">The sequence shown here is derived from an EMBL/GenBank/DDBJ whole genome shotgun (WGS) entry which is preliminary data.</text>
</comment>
<dbReference type="CDD" id="cd23767">
    <property type="entry name" value="IQCD"/>
    <property type="match status" value="1"/>
</dbReference>
<name>A0A9D4CPS0_DREPO</name>
<dbReference type="Gene3D" id="2.60.40.10">
    <property type="entry name" value="Immunoglobulins"/>
    <property type="match status" value="1"/>
</dbReference>
<protein>
    <recommendedName>
        <fullName evidence="8">Centrosomal protein of 97 kDa</fullName>
    </recommendedName>
    <alternativeName>
        <fullName evidence="9">Leucine-rich repeat and IQ domain-containing protein 2</fullName>
    </alternativeName>
</protein>
<organism evidence="13 14">
    <name type="scientific">Dreissena polymorpha</name>
    <name type="common">Zebra mussel</name>
    <name type="synonym">Mytilus polymorpha</name>
    <dbReference type="NCBI Taxonomy" id="45954"/>
    <lineage>
        <taxon>Eukaryota</taxon>
        <taxon>Metazoa</taxon>
        <taxon>Spiralia</taxon>
        <taxon>Lophotrochozoa</taxon>
        <taxon>Mollusca</taxon>
        <taxon>Bivalvia</taxon>
        <taxon>Autobranchia</taxon>
        <taxon>Heteroconchia</taxon>
        <taxon>Euheterodonta</taxon>
        <taxon>Imparidentia</taxon>
        <taxon>Neoheterodontei</taxon>
        <taxon>Myida</taxon>
        <taxon>Dreissenoidea</taxon>
        <taxon>Dreissenidae</taxon>
        <taxon>Dreissena</taxon>
    </lineage>
</organism>
<sequence length="1536" mass="170000">LRELTQLAWLNLSGNSIKAMENLSNNFQLKHLDLSDNSITSLGDIHHLNNLKTLLLHGNMVTSLRTAPHFLPKSINIFSLAENEISDINEVSFLSCLPDLQQLSVMNNPCVLMTASVPEFDPRPFIVNWCHMLEILDGYPVSEKEQLKAEWLYSQGKGHHFKVGQHLETIQYLAGVCPFTASIQLESAEDAKLSQILYKQRYHQQQLQLGQRQQNWNIPAQSPTQGDISNHSETGSPSQSHRPVRAWTVSGGDTSFGSAHVHGQGHHLNDLSVQDVTSEDYDKRSVTSMLDSESQYLPLEKSPVTPARPMTAPIGHVLSSPTIQHIFDNIPRGDNRPATAIGDTKYDSYEKRLVKPMHPDIYKGIKPPDFNVSPPQQSGTGPSVGTKKKVPPTAQAVDCDTSQDTSQVDDVPKENENVPPVRELSLIKDAAAKKALKQSAATNRPRAAESSVKSKVVEKKNDKTDSKSSHLHSGSKGTSIPVASKTTVSRTHSEYVPGKYSTARRHDYEERKGKTIKSIPEKIMSTDRLITSDAKLEHESSFLDSGIYSRPNSDAVLAEDVKYLQAATKIQSFWRGYFAREHNVDCVRVRREIRARRAEEHIVVLRTELEKQRRLYEQERQLRTLQLEAIRQLWREVQSLQSWKSEVLQSQSFVTQEMKREHEYNSYNSSLEIQNTLARAELMSHRMGDPLTAQSALLDSHRQMELEKTCANLQSQVSQLQEALKSVSSIVLHGAVGSTQGSLAGSLQATPRSTSSLNTTSNTTAQRVPVPHSLSPYLSEEEEAEAYFRSVPQPGFPTPPRGLKLENRGPSALVLRWQASKVLDGEGREMNKPIEGYRVFVNDKAKAKIAGSKLKALIEGLDPTLTYKIYVKAVSELGDSYCSDVVMASLSKGPRRRSTSSDSNRSYDSDQESTGSGRRPSHRKESRRSKKSPRSGKHERKESTNSSKTHSHKETERPPSKMELEAEGIMTQPRVHKHRRTPSKDFQNKAGEEILRPKETPQSPVMRSPKLQAQESQGFSFDSASKREQVRDTNQSLSSTFTVDSQNSVLFALSTGGKSVDVDNSVEPKEEPVKGHRRKKSKDMKIEKVESRGDISDSSSSVSSAIIHSRTIDGEKYVSGMESPSGRRRRSKDNSREDSDTGSVARSDSNSKRNSVNVKISPTAGSAGVPVIDGRKRHNSGSRPSSPALSEDSKSSQATVIEKRRMPMGEYLEQRFSGQRQSTGSTASSTTTLTQSQVDSSTSDLPPQIPRRDGKNFSLENLSTRSSHDYNRSPTEKFSPNSSETRQRSRNNSTCSDSDAPSFQSSAARAIDMDAQTTATGIVAKLLTKLQGFAKTQEDALITSKIKRKSGDPEEPTRKASADSDGSAEMQSGSSKLTDSPGAHTDDSQHHSRPAYRTHRRTSSDHRGVPVKSQADTPPPSSSHAPLPHSPVIRDSCKTPTPSSAPSTTNNIKRHASFHGILPSKKEDLVRSGSTENLAEKSSQSIKQQNIDITVPTTQPRRRNRSRSRSPANHSHVPIISAAQLQRSNRVPSQAT</sequence>
<proteinExistence type="predicted"/>
<feature type="compositionally biased region" description="Low complexity" evidence="11">
    <location>
        <begin position="1439"/>
        <end position="1449"/>
    </location>
</feature>
<dbReference type="Pfam" id="PF00612">
    <property type="entry name" value="IQ"/>
    <property type="match status" value="1"/>
</dbReference>
<feature type="compositionally biased region" description="Basic residues" evidence="11">
    <location>
        <begin position="1391"/>
        <end position="1401"/>
    </location>
</feature>
<feature type="region of interest" description="Disordered" evidence="11">
    <location>
        <begin position="364"/>
        <end position="424"/>
    </location>
</feature>
<feature type="compositionally biased region" description="Polar residues" evidence="11">
    <location>
        <begin position="1369"/>
        <end position="1378"/>
    </location>
</feature>
<comment type="function">
    <text evidence="7">Acts as a key negative regulator of ciliogenesis in collaboration with CCP110 by capping the mother centriole thereby preventing cilia formation. Required for recruitment of CCP110 to the centrosome.</text>
</comment>
<feature type="coiled-coil region" evidence="10">
    <location>
        <begin position="703"/>
        <end position="730"/>
    </location>
</feature>
<feature type="region of interest" description="Disordered" evidence="11">
    <location>
        <begin position="1055"/>
        <end position="1307"/>
    </location>
</feature>
<gene>
    <name evidence="13" type="ORF">DPMN_055316</name>
</gene>
<evidence type="ECO:0000256" key="2">
    <source>
        <dbReference type="ARBA" id="ARBA00022490"/>
    </source>
</evidence>
<evidence type="ECO:0000256" key="3">
    <source>
        <dbReference type="ARBA" id="ARBA00022614"/>
    </source>
</evidence>
<dbReference type="InterPro" id="IPR013783">
    <property type="entry name" value="Ig-like_fold"/>
</dbReference>
<evidence type="ECO:0000313" key="14">
    <source>
        <dbReference type="Proteomes" id="UP000828390"/>
    </source>
</evidence>
<evidence type="ECO:0000313" key="13">
    <source>
        <dbReference type="EMBL" id="KAH3729348.1"/>
    </source>
</evidence>
<feature type="region of interest" description="Disordered" evidence="11">
    <location>
        <begin position="217"/>
        <end position="270"/>
    </location>
</feature>
<dbReference type="PANTHER" id="PTHR45973">
    <property type="entry name" value="PROTEIN PHOSPHATASE 1 REGULATORY SUBUNIT SDS22-RELATED"/>
    <property type="match status" value="1"/>
</dbReference>
<feature type="compositionally biased region" description="Low complexity" evidence="11">
    <location>
        <begin position="1422"/>
        <end position="1431"/>
    </location>
</feature>
<evidence type="ECO:0000256" key="4">
    <source>
        <dbReference type="ARBA" id="ARBA00022737"/>
    </source>
</evidence>
<dbReference type="SUPFAM" id="SSF49265">
    <property type="entry name" value="Fibronectin type III"/>
    <property type="match status" value="1"/>
</dbReference>
<dbReference type="CDD" id="cd00063">
    <property type="entry name" value="FN3"/>
    <property type="match status" value="1"/>
</dbReference>
<feature type="compositionally biased region" description="Polar residues" evidence="11">
    <location>
        <begin position="1276"/>
        <end position="1307"/>
    </location>
</feature>
<feature type="compositionally biased region" description="Polar residues" evidence="11">
    <location>
        <begin position="1141"/>
        <end position="1164"/>
    </location>
</feature>
<feature type="region of interest" description="Disordered" evidence="11">
    <location>
        <begin position="436"/>
        <end position="495"/>
    </location>
</feature>